<dbReference type="EMBL" id="CAADFQ010000114">
    <property type="protein sequence ID" value="VFK35369.1"/>
    <property type="molecule type" value="Genomic_DNA"/>
</dbReference>
<evidence type="ECO:0000313" key="3">
    <source>
        <dbReference type="EMBL" id="VFK77249.1"/>
    </source>
</evidence>
<dbReference type="AlphaFoldDB" id="A0A450Y1F8"/>
<dbReference type="EMBL" id="CAADFO010000118">
    <property type="protein sequence ID" value="VFK32613.1"/>
    <property type="molecule type" value="Genomic_DNA"/>
</dbReference>
<gene>
    <name evidence="1" type="ORF">BECKMB1821G_GA0114241_11183</name>
    <name evidence="3" type="ORF">BECKMB1821H_GA0114242_11144</name>
    <name evidence="2" type="ORF">BECKMB1821I_GA0114274_11144</name>
</gene>
<accession>A0A450Y1F8</accession>
<proteinExistence type="predicted"/>
<evidence type="ECO:0000313" key="2">
    <source>
        <dbReference type="EMBL" id="VFK35369.1"/>
    </source>
</evidence>
<organism evidence="2">
    <name type="scientific">Candidatus Kentrum sp. MB</name>
    <dbReference type="NCBI Taxonomy" id="2138164"/>
    <lineage>
        <taxon>Bacteria</taxon>
        <taxon>Pseudomonadati</taxon>
        <taxon>Pseudomonadota</taxon>
        <taxon>Gammaproteobacteria</taxon>
        <taxon>Candidatus Kentrum</taxon>
    </lineage>
</organism>
<reference evidence="2" key="1">
    <citation type="submission" date="2019-02" db="EMBL/GenBank/DDBJ databases">
        <authorList>
            <person name="Gruber-Vodicka R. H."/>
            <person name="Seah K. B. B."/>
        </authorList>
    </citation>
    <scope>NUCLEOTIDE SEQUENCE</scope>
    <source>
        <strain evidence="1">BECK_BZ197</strain>
        <strain evidence="3">BECK_BZ198</strain>
        <strain evidence="2">BECK_BZ199</strain>
    </source>
</reference>
<dbReference type="EMBL" id="CAADGH010000114">
    <property type="protein sequence ID" value="VFK77249.1"/>
    <property type="molecule type" value="Genomic_DNA"/>
</dbReference>
<sequence>MFPQATHLITIGHELRDLLVIARAPYLAMTIFLDEAKDLIQFHRIQKIRRMGGDEHLTATISVTAKFLRQFSEQMGTELVFRLFHAQQRMRVRIIEQGQIGEHLDGAIGDITGQERVFEGVVLKIPSPPWSWHPPWRCPALARIIS</sequence>
<name>A0A450Y1F8_9GAMM</name>
<protein>
    <submittedName>
        <fullName evidence="2">Uncharacterized protein</fullName>
    </submittedName>
</protein>
<evidence type="ECO:0000313" key="1">
    <source>
        <dbReference type="EMBL" id="VFK32613.1"/>
    </source>
</evidence>